<dbReference type="InterPro" id="IPR001680">
    <property type="entry name" value="WD40_rpt"/>
</dbReference>
<dbReference type="PANTHER" id="PTHR44099">
    <property type="entry name" value="RABCONNECTIN-3B, ISOFORM A"/>
    <property type="match status" value="1"/>
</dbReference>
<dbReference type="Gene3D" id="2.130.10.10">
    <property type="entry name" value="YVTN repeat-like/Quinoprotein amine dehydrogenase"/>
    <property type="match status" value="2"/>
</dbReference>
<sequence length="877" mass="96960">MRQLLDFNTPESRKTRVLHGHYTAVTALLYPHDECARYDASILVSGGNDFSVIVWNIYTGCKVHRFNVQGGPIVRLMVTPNNATKKVQCCICSIAKDNSVALLSLKDNSCLVLASRQLTPVIDVKFRPLDDFMLVKCEDTSIFVWQMETGNLERIVTGLYVDEIMDACDEQIGLYDVNDNAGAAQAVQFLRAIKNKNLNAVKKFVTQNERESDEHDGEEINIPPPIKIEQLKKISNEAYLVTIDLQSLIMGLLAMNKEFNKTKKAESETKIPEATRNMILLSKISMSFTSFSKQVHWHLSSSITTLHLLSIIAISNTVMSMKDTTLKHTSAPISTRRRGSVLNHQVSTNSQNSELENDTEIRSKKQVWSLILSLHCVSLFDMIEYKKDFCYPRIELLARKWQDSCIEIREAAQTLLIKELKQLKSRGREELINAWSAFLPSNLDKKNSIFSLSRNCTNSVSGSAGTFVSNKPLATEMIVPPTSRLPPVRPPPPIPPRPNISQKNSVVDTDSVLKERNITLPSIKTCEGLQQLYKNQASAIVILGVIGAHFSSDLSLHPDLARATSHSLLELLIASPSQLLPIETPLRRAAIDLLGKGFTVWQPHLDISKVLLGLLELASSGDNTEDTTPGASTFPLTPAADACRTAKHALSLIASVRPQALILALSTEVARFNSATQHQTIQQSFVSPLVKANVEILRIIEQLTEKQYNDIIDLIIPVGDILVHCLEPPILKTTPLVKLFPPIAKFHMVAYCAQSRRVGFGGKNGKIVIHDLKTSKTQSIQAHSQPITAIDFSPDGKILAVYCATEAKISLWQSQQSFLGMGPGQVKCIKSLNAPAEFPIETSGGTPQIFKAKLVFNGSKALTLVLPNGKESRFTLN</sequence>
<keyword evidence="5" id="KW-1185">Reference proteome</keyword>
<evidence type="ECO:0000256" key="1">
    <source>
        <dbReference type="ARBA" id="ARBA00022574"/>
    </source>
</evidence>
<dbReference type="WBParaSite" id="SPAL_0000164900.1">
    <property type="protein sequence ID" value="SPAL_0000164900.1"/>
    <property type="gene ID" value="SPAL_0000164900"/>
</dbReference>
<accession>A0A0N5B6F9</accession>
<evidence type="ECO:0000313" key="5">
    <source>
        <dbReference type="Proteomes" id="UP000046392"/>
    </source>
</evidence>
<dbReference type="Pfam" id="PF00400">
    <property type="entry name" value="WD40"/>
    <property type="match status" value="2"/>
</dbReference>
<proteinExistence type="predicted"/>
<feature type="compositionally biased region" description="Pro residues" evidence="4">
    <location>
        <begin position="483"/>
        <end position="498"/>
    </location>
</feature>
<dbReference type="InterPro" id="IPR049916">
    <property type="entry name" value="WDR72-like"/>
</dbReference>
<keyword evidence="1 3" id="KW-0853">WD repeat</keyword>
<dbReference type="SMART" id="SM00320">
    <property type="entry name" value="WD40"/>
    <property type="match status" value="5"/>
</dbReference>
<feature type="region of interest" description="Disordered" evidence="4">
    <location>
        <begin position="480"/>
        <end position="503"/>
    </location>
</feature>
<evidence type="ECO:0000256" key="2">
    <source>
        <dbReference type="ARBA" id="ARBA00022737"/>
    </source>
</evidence>
<evidence type="ECO:0000313" key="6">
    <source>
        <dbReference type="WBParaSite" id="SPAL_0000164900.1"/>
    </source>
</evidence>
<dbReference type="InterPro" id="IPR019775">
    <property type="entry name" value="WD40_repeat_CS"/>
</dbReference>
<evidence type="ECO:0000256" key="4">
    <source>
        <dbReference type="SAM" id="MobiDB-lite"/>
    </source>
</evidence>
<dbReference type="InterPro" id="IPR015943">
    <property type="entry name" value="WD40/YVTN_repeat-like_dom_sf"/>
</dbReference>
<protein>
    <submittedName>
        <fullName evidence="6">WD_REPEATS_REGION domain-containing protein</fullName>
    </submittedName>
</protein>
<keyword evidence="2" id="KW-0677">Repeat</keyword>
<dbReference type="STRING" id="174720.A0A0N5B6F9"/>
<dbReference type="SUPFAM" id="SSF50978">
    <property type="entry name" value="WD40 repeat-like"/>
    <property type="match status" value="1"/>
</dbReference>
<dbReference type="InterPro" id="IPR036322">
    <property type="entry name" value="WD40_repeat_dom_sf"/>
</dbReference>
<feature type="repeat" description="WD" evidence="3">
    <location>
        <begin position="18"/>
        <end position="65"/>
    </location>
</feature>
<dbReference type="PROSITE" id="PS50082">
    <property type="entry name" value="WD_REPEATS_2"/>
    <property type="match status" value="1"/>
</dbReference>
<dbReference type="PANTHER" id="PTHR44099:SF4">
    <property type="entry name" value="RABCONNECTIN-3B, ISOFORM A"/>
    <property type="match status" value="1"/>
</dbReference>
<dbReference type="Proteomes" id="UP000046392">
    <property type="component" value="Unplaced"/>
</dbReference>
<dbReference type="PROSITE" id="PS00678">
    <property type="entry name" value="WD_REPEATS_1"/>
    <property type="match status" value="1"/>
</dbReference>
<evidence type="ECO:0000256" key="3">
    <source>
        <dbReference type="PROSITE-ProRule" id="PRU00221"/>
    </source>
</evidence>
<dbReference type="AlphaFoldDB" id="A0A0N5B6F9"/>
<reference evidence="6" key="1">
    <citation type="submission" date="2017-02" db="UniProtKB">
        <authorList>
            <consortium name="WormBaseParasite"/>
        </authorList>
    </citation>
    <scope>IDENTIFICATION</scope>
</reference>
<organism evidence="5 6">
    <name type="scientific">Strongyloides papillosus</name>
    <name type="common">Intestinal threadworm</name>
    <dbReference type="NCBI Taxonomy" id="174720"/>
    <lineage>
        <taxon>Eukaryota</taxon>
        <taxon>Metazoa</taxon>
        <taxon>Ecdysozoa</taxon>
        <taxon>Nematoda</taxon>
        <taxon>Chromadorea</taxon>
        <taxon>Rhabditida</taxon>
        <taxon>Tylenchina</taxon>
        <taxon>Panagrolaimomorpha</taxon>
        <taxon>Strongyloidoidea</taxon>
        <taxon>Strongyloididae</taxon>
        <taxon>Strongyloides</taxon>
    </lineage>
</organism>
<dbReference type="GO" id="GO:0005737">
    <property type="term" value="C:cytoplasm"/>
    <property type="evidence" value="ECO:0007669"/>
    <property type="project" value="TreeGrafter"/>
</dbReference>
<name>A0A0N5B6F9_STREA</name>